<accession>A0A4R7YNM7</accession>
<dbReference type="EMBL" id="SODA01000048">
    <property type="protein sequence ID" value="TDV97321.1"/>
    <property type="molecule type" value="Genomic_DNA"/>
</dbReference>
<dbReference type="Proteomes" id="UP000294697">
    <property type="component" value="Unassembled WGS sequence"/>
</dbReference>
<name>A0A4R7YNM7_9FIRM</name>
<reference evidence="1 2" key="1">
    <citation type="submission" date="2019-03" db="EMBL/GenBank/DDBJ databases">
        <title>Subsurface microbial communities from deep shales in Ohio and West Virginia, USA.</title>
        <authorList>
            <person name="Wrighton K."/>
        </authorList>
    </citation>
    <scope>NUCLEOTIDE SEQUENCE [LARGE SCALE GENOMIC DNA]</scope>
    <source>
        <strain evidence="1 2">MSL9.2</strain>
    </source>
</reference>
<protein>
    <submittedName>
        <fullName evidence="1">Uncharacterized protein</fullName>
    </submittedName>
</protein>
<evidence type="ECO:0000313" key="2">
    <source>
        <dbReference type="Proteomes" id="UP000294697"/>
    </source>
</evidence>
<comment type="caution">
    <text evidence="1">The sequence shown here is derived from an EMBL/GenBank/DDBJ whole genome shotgun (WGS) entry which is preliminary data.</text>
</comment>
<evidence type="ECO:0000313" key="1">
    <source>
        <dbReference type="EMBL" id="TDV97321.1"/>
    </source>
</evidence>
<gene>
    <name evidence="1" type="ORF">C8C77_1485</name>
</gene>
<proteinExistence type="predicted"/>
<sequence length="36" mass="4138">MIKNSINTTKYTLSPIDKKCHYLLYISVGGTLNIFF</sequence>
<dbReference type="AlphaFoldDB" id="A0A4R7YNM7"/>
<organism evidence="1 2">
    <name type="scientific">Halanaerobium saccharolyticum</name>
    <dbReference type="NCBI Taxonomy" id="43595"/>
    <lineage>
        <taxon>Bacteria</taxon>
        <taxon>Bacillati</taxon>
        <taxon>Bacillota</taxon>
        <taxon>Clostridia</taxon>
        <taxon>Halanaerobiales</taxon>
        <taxon>Halanaerobiaceae</taxon>
        <taxon>Halanaerobium</taxon>
    </lineage>
</organism>